<dbReference type="Proteomes" id="UP000193920">
    <property type="component" value="Unassembled WGS sequence"/>
</dbReference>
<reference evidence="2 3" key="1">
    <citation type="submission" date="2016-08" db="EMBL/GenBank/DDBJ databases">
        <title>A Parts List for Fungal Cellulosomes Revealed by Comparative Genomics.</title>
        <authorList>
            <consortium name="DOE Joint Genome Institute"/>
            <person name="Haitjema C.H."/>
            <person name="Gilmore S.P."/>
            <person name="Henske J.K."/>
            <person name="Solomon K.V."/>
            <person name="De Groot R."/>
            <person name="Kuo A."/>
            <person name="Mondo S.J."/>
            <person name="Salamov A.A."/>
            <person name="Labutti K."/>
            <person name="Zhao Z."/>
            <person name="Chiniquy J."/>
            <person name="Barry K."/>
            <person name="Brewer H.M."/>
            <person name="Purvine S.O."/>
            <person name="Wright A.T."/>
            <person name="Boxma B."/>
            <person name="Van Alen T."/>
            <person name="Hackstein J.H."/>
            <person name="Baker S.E."/>
            <person name="Grigoriev I.V."/>
            <person name="O'Malley M.A."/>
        </authorList>
    </citation>
    <scope>NUCLEOTIDE SEQUENCE [LARGE SCALE GENOMIC DNA]</scope>
    <source>
        <strain evidence="2 3">G1</strain>
    </source>
</reference>
<feature type="compositionally biased region" description="Low complexity" evidence="1">
    <location>
        <begin position="379"/>
        <end position="393"/>
    </location>
</feature>
<dbReference type="CDD" id="cd20557">
    <property type="entry name" value="CYCLIN_ScPCL1-like"/>
    <property type="match status" value="1"/>
</dbReference>
<name>A0A1Y2CMB1_9FUNG</name>
<dbReference type="EMBL" id="MCOG01000103">
    <property type="protein sequence ID" value="ORY48004.1"/>
    <property type="molecule type" value="Genomic_DNA"/>
</dbReference>
<proteinExistence type="predicted"/>
<evidence type="ECO:0000313" key="3">
    <source>
        <dbReference type="Proteomes" id="UP000193920"/>
    </source>
</evidence>
<evidence type="ECO:0000313" key="2">
    <source>
        <dbReference type="EMBL" id="ORY48004.1"/>
    </source>
</evidence>
<organism evidence="2 3">
    <name type="scientific">Neocallimastix californiae</name>
    <dbReference type="NCBI Taxonomy" id="1754190"/>
    <lineage>
        <taxon>Eukaryota</taxon>
        <taxon>Fungi</taxon>
        <taxon>Fungi incertae sedis</taxon>
        <taxon>Chytridiomycota</taxon>
        <taxon>Chytridiomycota incertae sedis</taxon>
        <taxon>Neocallimastigomycetes</taxon>
        <taxon>Neocallimastigales</taxon>
        <taxon>Neocallimastigaceae</taxon>
        <taxon>Neocallimastix</taxon>
    </lineage>
</organism>
<feature type="compositionally biased region" description="Polar residues" evidence="1">
    <location>
        <begin position="250"/>
        <end position="269"/>
    </location>
</feature>
<dbReference type="AlphaFoldDB" id="A0A1Y2CMB1"/>
<feature type="region of interest" description="Disordered" evidence="1">
    <location>
        <begin position="648"/>
        <end position="668"/>
    </location>
</feature>
<gene>
    <name evidence="2" type="ORF">LY90DRAFT_671146</name>
</gene>
<sequence length="782" mass="87577">MATTITQPTLIFSHNIPVNHIISSTNSISHSNAIKRPHKLTSSSIQYIKKSTSHEPCVKSAIVFAFSLNDIIKSYLPDKKFRSDKEKIEVHFAQKLIGKIQLNFSELVLTLVYCNRYLKHCRKYKLPMPGSPGSIFPSMTHMIIPCVILAEVYLVDCPHNSVWWANKCSGGVTVEDINRWKRDVLVTMKYWLYIEPTRDYVNWTRQIKKLAFALFGKNSNSLKHSLSSNCLTNDNTNKPNNNNNTPTPKIDSSSQKKVNKPSNSSSFHNSLQNHLNTISSCNHLNNYASHTTNNNEISIKNLLNSKYSFNKTNSSLLSNFCPSTLLNVINNNASAKMAVFTDNSSFIPNENHQENIIDSNQEKSNHTFDTKITNNPSLSINGSTSTSNSSQNINQSTIAKCSDNEIDDNTHATSIHHQSTIGRSRTIHNPSGNSIINTNSNIPFHVNVNAATQTTKSEPAIYPHLSSYIRSATLTDLHYIGSNGQQIGSSLLSNLDYLNSNDSKVEQSFFRMSMAQKPPPLPLKYISNSMQSNYIPSSQFNMASSSSSSTATNQSYVSSSSISNKIEDPFSTSNTTSKFHYPFHCSDNDQNNRINQNQSQNNLLYPSNNYYTTSTPGSSCSEVSTTNIHSTCDSLISPKSFISNISTSTSTSNISHDSSVSNTTDSSISSTENLKKSMMKNYNNNENNYTTNFQSGLNNFNNDNNNNDLFYLDYKKLNYLPSDFNPHCSKFIKENSNHNNSKNIERSNSRSNGHYFKILVKTELDDSLEEERKLISPPHTPN</sequence>
<feature type="compositionally biased region" description="Low complexity" evidence="1">
    <location>
        <begin position="230"/>
        <end position="249"/>
    </location>
</feature>
<feature type="region of interest" description="Disordered" evidence="1">
    <location>
        <begin position="230"/>
        <end position="269"/>
    </location>
</feature>
<feature type="compositionally biased region" description="Basic and acidic residues" evidence="1">
    <location>
        <begin position="359"/>
        <end position="369"/>
    </location>
</feature>
<keyword evidence="3" id="KW-1185">Reference proteome</keyword>
<accession>A0A1Y2CMB1</accession>
<feature type="region of interest" description="Disordered" evidence="1">
    <location>
        <begin position="359"/>
        <end position="393"/>
    </location>
</feature>
<protein>
    <submittedName>
        <fullName evidence="2">Uncharacterized protein</fullName>
    </submittedName>
</protein>
<comment type="caution">
    <text evidence="2">The sequence shown here is derived from an EMBL/GenBank/DDBJ whole genome shotgun (WGS) entry which is preliminary data.</text>
</comment>
<evidence type="ECO:0000256" key="1">
    <source>
        <dbReference type="SAM" id="MobiDB-lite"/>
    </source>
</evidence>